<proteinExistence type="predicted"/>
<dbReference type="Pfam" id="PF08240">
    <property type="entry name" value="ADH_N"/>
    <property type="match status" value="1"/>
</dbReference>
<dbReference type="InterPro" id="IPR036291">
    <property type="entry name" value="NAD(P)-bd_dom_sf"/>
</dbReference>
<keyword evidence="4" id="KW-1185">Reference proteome</keyword>
<protein>
    <submittedName>
        <fullName evidence="3">Zinc-binding dehydrogenase</fullName>
    </submittedName>
</protein>
<dbReference type="InterPro" id="IPR001763">
    <property type="entry name" value="Rhodanese-like_dom"/>
</dbReference>
<sequence length="313" mass="32727">MKAVRVHAWGEPPRIEELPEPLAAPGRTLVRMQAATVGHIDRTVWSGAFLRHPPLPYVPGVEAAGVVLSSERFAPGQRVWMRGGGLGIARDGTWRECVDAPDEALGELPDGVSFALGSAFFSPCTSAWIALHEVGQLRPGERVLVSGASGAVGSIAVQLAREAGAEARAVVYDAAQARRLAPGIEAVEAADLQAEADLLLDMVGGSALPQALRGVKPGGRAVLVGYAGGPEARLDLPELLQRDVALLPLNILRREASARAAAPRLLQQIAQGRLQLAVREFPLAQAAEALQWIATRGHAGRAVLTVPASAVGG</sequence>
<dbReference type="PANTHER" id="PTHR44154">
    <property type="entry name" value="QUINONE OXIDOREDUCTASE"/>
    <property type="match status" value="1"/>
</dbReference>
<evidence type="ECO:0000259" key="2">
    <source>
        <dbReference type="PROSITE" id="PS50206"/>
    </source>
</evidence>
<dbReference type="SUPFAM" id="SSF50129">
    <property type="entry name" value="GroES-like"/>
    <property type="match status" value="1"/>
</dbReference>
<keyword evidence="1" id="KW-0521">NADP</keyword>
<dbReference type="RefSeq" id="WP_201173169.1">
    <property type="nucleotide sequence ID" value="NZ_JAEPWM010000006.1"/>
</dbReference>
<dbReference type="Gene3D" id="3.40.50.720">
    <property type="entry name" value="NAD(P)-binding Rossmann-like Domain"/>
    <property type="match status" value="1"/>
</dbReference>
<dbReference type="Proteomes" id="UP000630528">
    <property type="component" value="Unassembled WGS sequence"/>
</dbReference>
<dbReference type="InterPro" id="IPR020843">
    <property type="entry name" value="ER"/>
</dbReference>
<dbReference type="EMBL" id="JAEPWM010000006">
    <property type="protein sequence ID" value="MBK6007530.1"/>
    <property type="molecule type" value="Genomic_DNA"/>
</dbReference>
<name>A0A934TUK3_9BURK</name>
<evidence type="ECO:0000313" key="3">
    <source>
        <dbReference type="EMBL" id="MBK6007530.1"/>
    </source>
</evidence>
<dbReference type="Gene3D" id="3.90.180.10">
    <property type="entry name" value="Medium-chain alcohol dehydrogenases, catalytic domain"/>
    <property type="match status" value="1"/>
</dbReference>
<organism evidence="3 4">
    <name type="scientific">Ramlibacter ginsenosidimutans</name>
    <dbReference type="NCBI Taxonomy" id="502333"/>
    <lineage>
        <taxon>Bacteria</taxon>
        <taxon>Pseudomonadati</taxon>
        <taxon>Pseudomonadota</taxon>
        <taxon>Betaproteobacteria</taxon>
        <taxon>Burkholderiales</taxon>
        <taxon>Comamonadaceae</taxon>
        <taxon>Ramlibacter</taxon>
    </lineage>
</organism>
<comment type="caution">
    <text evidence="3">The sequence shown here is derived from an EMBL/GenBank/DDBJ whole genome shotgun (WGS) entry which is preliminary data.</text>
</comment>
<gene>
    <name evidence="3" type="ORF">JJB11_15635</name>
</gene>
<feature type="domain" description="Rhodanese" evidence="2">
    <location>
        <begin position="130"/>
        <end position="196"/>
    </location>
</feature>
<dbReference type="SUPFAM" id="SSF51735">
    <property type="entry name" value="NAD(P)-binding Rossmann-fold domains"/>
    <property type="match status" value="1"/>
</dbReference>
<dbReference type="PROSITE" id="PS50206">
    <property type="entry name" value="RHODANESE_3"/>
    <property type="match status" value="1"/>
</dbReference>
<evidence type="ECO:0000313" key="4">
    <source>
        <dbReference type="Proteomes" id="UP000630528"/>
    </source>
</evidence>
<dbReference type="InterPro" id="IPR051603">
    <property type="entry name" value="Zinc-ADH_QOR/CCCR"/>
</dbReference>
<dbReference type="InterPro" id="IPR013154">
    <property type="entry name" value="ADH-like_N"/>
</dbReference>
<reference evidence="3" key="2">
    <citation type="submission" date="2021-01" db="EMBL/GenBank/DDBJ databases">
        <authorList>
            <person name="Kang M."/>
        </authorList>
    </citation>
    <scope>NUCLEOTIDE SEQUENCE</scope>
    <source>
        <strain evidence="3">KACC 17527</strain>
    </source>
</reference>
<dbReference type="InterPro" id="IPR011032">
    <property type="entry name" value="GroES-like_sf"/>
</dbReference>
<evidence type="ECO:0000256" key="1">
    <source>
        <dbReference type="ARBA" id="ARBA00022857"/>
    </source>
</evidence>
<dbReference type="Pfam" id="PF13602">
    <property type="entry name" value="ADH_zinc_N_2"/>
    <property type="match status" value="1"/>
</dbReference>
<accession>A0A934TUK3</accession>
<dbReference type="GO" id="GO:0016491">
    <property type="term" value="F:oxidoreductase activity"/>
    <property type="evidence" value="ECO:0007669"/>
    <property type="project" value="InterPro"/>
</dbReference>
<dbReference type="SMART" id="SM00829">
    <property type="entry name" value="PKS_ER"/>
    <property type="match status" value="1"/>
</dbReference>
<dbReference type="PANTHER" id="PTHR44154:SF1">
    <property type="entry name" value="QUINONE OXIDOREDUCTASE"/>
    <property type="match status" value="1"/>
</dbReference>
<reference evidence="3" key="1">
    <citation type="journal article" date="2012" name="J. Microbiol. Biotechnol.">
        <title>Ramlibacter ginsenosidimutans sp. nov., with ginsenoside-converting activity.</title>
        <authorList>
            <person name="Wang L."/>
            <person name="An D.S."/>
            <person name="Kim S.G."/>
            <person name="Jin F.X."/>
            <person name="Kim S.C."/>
            <person name="Lee S.T."/>
            <person name="Im W.T."/>
        </authorList>
    </citation>
    <scope>NUCLEOTIDE SEQUENCE</scope>
    <source>
        <strain evidence="3">KACC 17527</strain>
    </source>
</reference>
<dbReference type="AlphaFoldDB" id="A0A934TUK3"/>